<keyword evidence="3" id="KW-0804">Transcription</keyword>
<evidence type="ECO:0000313" key="5">
    <source>
        <dbReference type="EMBL" id="MEQ2468313.1"/>
    </source>
</evidence>
<gene>
    <name evidence="5" type="ORF">WMO63_21880</name>
</gene>
<dbReference type="SMART" id="SM00342">
    <property type="entry name" value="HTH_ARAC"/>
    <property type="match status" value="1"/>
</dbReference>
<dbReference type="PANTHER" id="PTHR43280:SF2">
    <property type="entry name" value="HTH-TYPE TRANSCRIPTIONAL REGULATOR EXSA"/>
    <property type="match status" value="1"/>
</dbReference>
<dbReference type="InterPro" id="IPR011051">
    <property type="entry name" value="RmlC_Cupin_sf"/>
</dbReference>
<dbReference type="Gene3D" id="2.60.120.10">
    <property type="entry name" value="Jelly Rolls"/>
    <property type="match status" value="1"/>
</dbReference>
<proteinExistence type="predicted"/>
<dbReference type="PROSITE" id="PS00041">
    <property type="entry name" value="HTH_ARAC_FAMILY_1"/>
    <property type="match status" value="1"/>
</dbReference>
<evidence type="ECO:0000256" key="2">
    <source>
        <dbReference type="ARBA" id="ARBA00023125"/>
    </source>
</evidence>
<dbReference type="InterPro" id="IPR014710">
    <property type="entry name" value="RmlC-like_jellyroll"/>
</dbReference>
<dbReference type="Gene3D" id="1.10.10.60">
    <property type="entry name" value="Homeodomain-like"/>
    <property type="match status" value="2"/>
</dbReference>
<name>A0ABV1F4J5_9BACI</name>
<keyword evidence="2" id="KW-0238">DNA-binding</keyword>
<dbReference type="InterPro" id="IPR009057">
    <property type="entry name" value="Homeodomain-like_sf"/>
</dbReference>
<keyword evidence="1" id="KW-0805">Transcription regulation</keyword>
<dbReference type="EMBL" id="JBBMFN010000092">
    <property type="protein sequence ID" value="MEQ2468313.1"/>
    <property type="molecule type" value="Genomic_DNA"/>
</dbReference>
<dbReference type="InterPro" id="IPR018062">
    <property type="entry name" value="HTH_AraC-typ_CS"/>
</dbReference>
<feature type="domain" description="HTH araC/xylS-type" evidence="4">
    <location>
        <begin position="177"/>
        <end position="275"/>
    </location>
</feature>
<dbReference type="InterPro" id="IPR018060">
    <property type="entry name" value="HTH_AraC"/>
</dbReference>
<evidence type="ECO:0000313" key="6">
    <source>
        <dbReference type="Proteomes" id="UP001465426"/>
    </source>
</evidence>
<evidence type="ECO:0000256" key="1">
    <source>
        <dbReference type="ARBA" id="ARBA00023015"/>
    </source>
</evidence>
<reference evidence="5 6" key="1">
    <citation type="submission" date="2024-03" db="EMBL/GenBank/DDBJ databases">
        <title>Human intestinal bacterial collection.</title>
        <authorList>
            <person name="Pauvert C."/>
            <person name="Hitch T.C.A."/>
            <person name="Clavel T."/>
        </authorList>
    </citation>
    <scope>NUCLEOTIDE SEQUENCE [LARGE SCALE GENOMIC DNA]</scope>
    <source>
        <strain evidence="5 6">CLA-SR-H024</strain>
    </source>
</reference>
<dbReference type="SUPFAM" id="SSF51182">
    <property type="entry name" value="RmlC-like cupins"/>
    <property type="match status" value="1"/>
</dbReference>
<organism evidence="5 6">
    <name type="scientific">Niallia hominis</name>
    <dbReference type="NCBI Taxonomy" id="3133173"/>
    <lineage>
        <taxon>Bacteria</taxon>
        <taxon>Bacillati</taxon>
        <taxon>Bacillota</taxon>
        <taxon>Bacilli</taxon>
        <taxon>Bacillales</taxon>
        <taxon>Bacillaceae</taxon>
        <taxon>Niallia</taxon>
    </lineage>
</organism>
<dbReference type="RefSeq" id="WP_109768518.1">
    <property type="nucleotide sequence ID" value="NZ_JBBMFN010000092.1"/>
</dbReference>
<evidence type="ECO:0000256" key="3">
    <source>
        <dbReference type="ARBA" id="ARBA00023163"/>
    </source>
</evidence>
<evidence type="ECO:0000259" key="4">
    <source>
        <dbReference type="PROSITE" id="PS01124"/>
    </source>
</evidence>
<protein>
    <submittedName>
        <fullName evidence="5">AraC family transcriptional regulator</fullName>
    </submittedName>
</protein>
<dbReference type="PROSITE" id="PS01124">
    <property type="entry name" value="HTH_ARAC_FAMILY_2"/>
    <property type="match status" value="1"/>
</dbReference>
<dbReference type="Proteomes" id="UP001465426">
    <property type="component" value="Unassembled WGS sequence"/>
</dbReference>
<dbReference type="SUPFAM" id="SSF46689">
    <property type="entry name" value="Homeodomain-like"/>
    <property type="match status" value="2"/>
</dbReference>
<accession>A0ABV1F4J5</accession>
<keyword evidence="6" id="KW-1185">Reference proteome</keyword>
<comment type="caution">
    <text evidence="5">The sequence shown here is derived from an EMBL/GenBank/DDBJ whole genome shotgun (WGS) entry which is preliminary data.</text>
</comment>
<dbReference type="PRINTS" id="PR00032">
    <property type="entry name" value="HTHARAC"/>
</dbReference>
<dbReference type="Pfam" id="PF07883">
    <property type="entry name" value="Cupin_2"/>
    <property type="match status" value="1"/>
</dbReference>
<dbReference type="Pfam" id="PF12833">
    <property type="entry name" value="HTH_18"/>
    <property type="match status" value="1"/>
</dbReference>
<dbReference type="InterPro" id="IPR013096">
    <property type="entry name" value="Cupin_2"/>
</dbReference>
<dbReference type="InterPro" id="IPR020449">
    <property type="entry name" value="Tscrpt_reg_AraC-type_HTH"/>
</dbReference>
<sequence length="303" mass="35013">MSIYRKDCRYARLTAFYALNLSSFNMDTHQHSSCEIMYVTTGSCEITVNDQTFLLKEKEFIFLDSFIPHKLLVTQPCTVLNIEFSIGSEVSDFDLEPLKNASESYKEISLTKPICIVSNDSRSLGYAIKDLINLMTNTHAKTSEFTFLTNILFQRMILELFHALTIDNNAKGMRYINKAITFIHANLEDDLNVPKIAEEVGINKSYLHKLFKDYTGYSINEFISKKRLERACFLLINSNKRITEIAFQAGFNSRQYFSNTFEKHFSMSPRDYRKLHGQTIESSTINGQLRLDGNNNWLLSKMK</sequence>
<dbReference type="PANTHER" id="PTHR43280">
    <property type="entry name" value="ARAC-FAMILY TRANSCRIPTIONAL REGULATOR"/>
    <property type="match status" value="1"/>
</dbReference>